<dbReference type="Proteomes" id="UP001057753">
    <property type="component" value="Unassembled WGS sequence"/>
</dbReference>
<gene>
    <name evidence="2" type="ORF">HXA33_17175</name>
</gene>
<accession>A0A9Q4G0X3</accession>
<keyword evidence="1" id="KW-0472">Membrane</keyword>
<evidence type="ECO:0000313" key="2">
    <source>
        <dbReference type="EMBL" id="MCR6098269.1"/>
    </source>
</evidence>
<proteinExistence type="predicted"/>
<feature type="transmembrane region" description="Helical" evidence="1">
    <location>
        <begin position="5"/>
        <end position="27"/>
    </location>
</feature>
<dbReference type="EMBL" id="JABXYM010000001">
    <property type="protein sequence ID" value="MCR6098269.1"/>
    <property type="molecule type" value="Genomic_DNA"/>
</dbReference>
<protein>
    <submittedName>
        <fullName evidence="2">Uncharacterized protein</fullName>
    </submittedName>
</protein>
<organism evidence="2 3">
    <name type="scientific">Salipaludibacillus agaradhaerens</name>
    <name type="common">Bacillus agaradhaerens</name>
    <dbReference type="NCBI Taxonomy" id="76935"/>
    <lineage>
        <taxon>Bacteria</taxon>
        <taxon>Bacillati</taxon>
        <taxon>Bacillota</taxon>
        <taxon>Bacilli</taxon>
        <taxon>Bacillales</taxon>
        <taxon>Bacillaceae</taxon>
    </lineage>
</organism>
<keyword evidence="1" id="KW-1133">Transmembrane helix</keyword>
<dbReference type="RefSeq" id="WP_257822630.1">
    <property type="nucleotide sequence ID" value="NZ_JABXYM010000001.1"/>
</dbReference>
<evidence type="ECO:0000256" key="1">
    <source>
        <dbReference type="SAM" id="Phobius"/>
    </source>
</evidence>
<keyword evidence="3" id="KW-1185">Reference proteome</keyword>
<feature type="transmembrane region" description="Helical" evidence="1">
    <location>
        <begin position="33"/>
        <end position="54"/>
    </location>
</feature>
<comment type="caution">
    <text evidence="2">The sequence shown here is derived from an EMBL/GenBank/DDBJ whole genome shotgun (WGS) entry which is preliminary data.</text>
</comment>
<keyword evidence="1" id="KW-0812">Transmembrane</keyword>
<sequence length="60" mass="7007">MTKLFLIIIALLVFGFIGMFIFPSLYMYLNDPFLNVIIQFIQIVILLVILANIIEMKKKN</sequence>
<reference evidence="2" key="1">
    <citation type="submission" date="2020-06" db="EMBL/GenBank/DDBJ databases">
        <title>Insight into the genomes of haloalkaliphilic bacilli from Kenyan soda lakes.</title>
        <authorList>
            <person name="Mwirichia R."/>
            <person name="Villamizar G.C."/>
            <person name="Poehlein A."/>
            <person name="Mugweru J."/>
            <person name="Kipnyargis A."/>
            <person name="Kiplimo D."/>
            <person name="Orwa P."/>
            <person name="Daniel R."/>
        </authorList>
    </citation>
    <scope>NUCLEOTIDE SEQUENCE</scope>
    <source>
        <strain evidence="2">B1096_S55</strain>
    </source>
</reference>
<dbReference type="AlphaFoldDB" id="A0A9Q4G0X3"/>
<name>A0A9Q4G0X3_SALAG</name>
<evidence type="ECO:0000313" key="3">
    <source>
        <dbReference type="Proteomes" id="UP001057753"/>
    </source>
</evidence>